<dbReference type="KEGG" id="nfl:COO91_04709"/>
<evidence type="ECO:0000313" key="2">
    <source>
        <dbReference type="Proteomes" id="UP000232003"/>
    </source>
</evidence>
<accession>A0A2K8STE4</accession>
<reference evidence="1 2" key="1">
    <citation type="submission" date="2017-11" db="EMBL/GenBank/DDBJ databases">
        <title>Complete genome of a free-living desiccation-tolerant cyanobacterium and its photosynthetic adaptation to extreme terrestrial habitat.</title>
        <authorList>
            <person name="Shang J."/>
        </authorList>
    </citation>
    <scope>NUCLEOTIDE SEQUENCE [LARGE SCALE GENOMIC DNA]</scope>
    <source>
        <strain evidence="1 2">CCNUN1</strain>
    </source>
</reference>
<dbReference type="EMBL" id="CP024785">
    <property type="protein sequence ID" value="AUB38734.1"/>
    <property type="molecule type" value="Genomic_DNA"/>
</dbReference>
<evidence type="ECO:0000313" key="1">
    <source>
        <dbReference type="EMBL" id="AUB38734.1"/>
    </source>
</evidence>
<proteinExistence type="predicted"/>
<dbReference type="AlphaFoldDB" id="A0A2K8STE4"/>
<name>A0A2K8STE4_9NOSO</name>
<keyword evidence="2" id="KW-1185">Reference proteome</keyword>
<organism evidence="1 2">
    <name type="scientific">Nostoc flagelliforme CCNUN1</name>
    <dbReference type="NCBI Taxonomy" id="2038116"/>
    <lineage>
        <taxon>Bacteria</taxon>
        <taxon>Bacillati</taxon>
        <taxon>Cyanobacteriota</taxon>
        <taxon>Cyanophyceae</taxon>
        <taxon>Nostocales</taxon>
        <taxon>Nostocaceae</taxon>
        <taxon>Nostoc</taxon>
    </lineage>
</organism>
<sequence>MVTRTSSLGGMSDQDNSVVILGIPDELGELHPSRGRGS</sequence>
<gene>
    <name evidence="1" type="ORF">COO91_04709</name>
</gene>
<protein>
    <submittedName>
        <fullName evidence="1">Uncharacterized protein</fullName>
    </submittedName>
</protein>
<dbReference type="Proteomes" id="UP000232003">
    <property type="component" value="Chromosome"/>
</dbReference>